<evidence type="ECO:0000256" key="5">
    <source>
        <dbReference type="ARBA" id="ARBA00022771"/>
    </source>
</evidence>
<dbReference type="InterPro" id="IPR013083">
    <property type="entry name" value="Znf_RING/FYVE/PHD"/>
</dbReference>
<dbReference type="Gene3D" id="3.30.40.10">
    <property type="entry name" value="Zinc/RING finger domain, C3HC4 (zinc finger)"/>
    <property type="match status" value="1"/>
</dbReference>
<comment type="similarity">
    <text evidence="8">Belongs to the RING-type zinc finger family. ATL subfamily.</text>
</comment>
<dbReference type="InterPro" id="IPR001841">
    <property type="entry name" value="Znf_RING"/>
</dbReference>
<evidence type="ECO:0000313" key="12">
    <source>
        <dbReference type="EMBL" id="VDC71115.1"/>
    </source>
</evidence>
<name>A0A3P5Z5S6_BRACM</name>
<proteinExistence type="inferred from homology"/>
<feature type="domain" description="RING-type" evidence="10">
    <location>
        <begin position="74"/>
        <end position="115"/>
    </location>
</feature>
<protein>
    <recommendedName>
        <fullName evidence="3">RING-type E3 ubiquitin transferase</fullName>
        <ecNumber evidence="3">2.3.2.27</ecNumber>
    </recommendedName>
</protein>
<dbReference type="KEGG" id="brp:103868629"/>
<dbReference type="AlphaFoldDB" id="A0A3P5Z5S6"/>
<sequence>IETVDQIFLQFSIGMIIIILVSSCGGDSTSPTGLPAETIDQTQQSQQDIETGQRKVLVFKEIEQEEEGGGKQFCSICLEEYEDDHEIMRLNKCGHIFHHFCMDSWLARHRSCPNCLRSVDLNS</sequence>
<dbReference type="EMBL" id="LS974621">
    <property type="protein sequence ID" value="CAG7875495.1"/>
    <property type="molecule type" value="Genomic_DNA"/>
</dbReference>
<evidence type="ECO:0000256" key="3">
    <source>
        <dbReference type="ARBA" id="ARBA00012483"/>
    </source>
</evidence>
<evidence type="ECO:0000256" key="6">
    <source>
        <dbReference type="ARBA" id="ARBA00022786"/>
    </source>
</evidence>
<evidence type="ECO:0000256" key="8">
    <source>
        <dbReference type="ARBA" id="ARBA00024209"/>
    </source>
</evidence>
<evidence type="ECO:0000256" key="4">
    <source>
        <dbReference type="ARBA" id="ARBA00022723"/>
    </source>
</evidence>
<dbReference type="SUPFAM" id="SSF57850">
    <property type="entry name" value="RING/U-box"/>
    <property type="match status" value="1"/>
</dbReference>
<dbReference type="SMART" id="SM00184">
    <property type="entry name" value="RING"/>
    <property type="match status" value="1"/>
</dbReference>
<reference evidence="12" key="1">
    <citation type="submission" date="2018-11" db="EMBL/GenBank/DDBJ databases">
        <authorList>
            <consortium name="Genoscope - CEA"/>
            <person name="William W."/>
        </authorList>
    </citation>
    <scope>NUCLEOTIDE SEQUENCE</scope>
</reference>
<evidence type="ECO:0000313" key="11">
    <source>
        <dbReference type="EMBL" id="CAG7875495.1"/>
    </source>
</evidence>
<keyword evidence="6" id="KW-0833">Ubl conjugation pathway</keyword>
<dbReference type="EMBL" id="LR031570">
    <property type="protein sequence ID" value="VDC71115.1"/>
    <property type="molecule type" value="Genomic_DNA"/>
</dbReference>
<dbReference type="GO" id="GO:0061630">
    <property type="term" value="F:ubiquitin protein ligase activity"/>
    <property type="evidence" value="ECO:0007669"/>
    <property type="project" value="UniProtKB-EC"/>
</dbReference>
<accession>A0A3P5Z5S6</accession>
<evidence type="ECO:0000256" key="2">
    <source>
        <dbReference type="ARBA" id="ARBA00004906"/>
    </source>
</evidence>
<dbReference type="FunFam" id="3.30.40.10:FF:000988">
    <property type="entry name" value="RING/U-box superfamily protein"/>
    <property type="match status" value="1"/>
</dbReference>
<dbReference type="InterPro" id="IPR053238">
    <property type="entry name" value="RING-H2_zinc_finger"/>
</dbReference>
<dbReference type="Proteomes" id="UP000694005">
    <property type="component" value="Chromosome A05"/>
</dbReference>
<evidence type="ECO:0000259" key="10">
    <source>
        <dbReference type="PROSITE" id="PS50089"/>
    </source>
</evidence>
<feature type="non-terminal residue" evidence="12">
    <location>
        <position position="1"/>
    </location>
</feature>
<dbReference type="Pfam" id="PF13639">
    <property type="entry name" value="zf-RING_2"/>
    <property type="match status" value="1"/>
</dbReference>
<dbReference type="GO" id="GO:0008270">
    <property type="term" value="F:zinc ion binding"/>
    <property type="evidence" value="ECO:0007669"/>
    <property type="project" value="UniProtKB-KW"/>
</dbReference>
<keyword evidence="5 9" id="KW-0863">Zinc-finger</keyword>
<dbReference type="PANTHER" id="PTHR14155:SF622">
    <property type="entry name" value="RING_U-BOX SUPERFAMILY PROTEIN"/>
    <property type="match status" value="1"/>
</dbReference>
<evidence type="ECO:0000256" key="9">
    <source>
        <dbReference type="PROSITE-ProRule" id="PRU00175"/>
    </source>
</evidence>
<evidence type="ECO:0000256" key="7">
    <source>
        <dbReference type="ARBA" id="ARBA00022833"/>
    </source>
</evidence>
<gene>
    <name evidence="12" type="ORF">BRAA05T20829Z</name>
    <name evidence="11" type="ORF">BRAPAZ1V2_A05P20160.2</name>
</gene>
<evidence type="ECO:0000256" key="1">
    <source>
        <dbReference type="ARBA" id="ARBA00000900"/>
    </source>
</evidence>
<keyword evidence="4" id="KW-0479">Metal-binding</keyword>
<dbReference type="Gramene" id="A05p20160.2_BraZ1">
    <property type="protein sequence ID" value="A05p20160.2_BraZ1.CDS.1"/>
    <property type="gene ID" value="A05g20160.2_BraZ1"/>
</dbReference>
<dbReference type="OrthoDB" id="8062037at2759"/>
<dbReference type="PANTHER" id="PTHR14155">
    <property type="entry name" value="RING FINGER DOMAIN-CONTAINING"/>
    <property type="match status" value="1"/>
</dbReference>
<dbReference type="PROSITE" id="PS50089">
    <property type="entry name" value="ZF_RING_2"/>
    <property type="match status" value="1"/>
</dbReference>
<comment type="pathway">
    <text evidence="2">Protein modification; protein ubiquitination.</text>
</comment>
<dbReference type="EC" id="2.3.2.27" evidence="3"/>
<comment type="catalytic activity">
    <reaction evidence="1">
        <text>S-ubiquitinyl-[E2 ubiquitin-conjugating enzyme]-L-cysteine + [acceptor protein]-L-lysine = [E2 ubiquitin-conjugating enzyme]-L-cysteine + N(6)-ubiquitinyl-[acceptor protein]-L-lysine.</text>
        <dbReference type="EC" id="2.3.2.27"/>
    </reaction>
</comment>
<keyword evidence="7" id="KW-0862">Zinc</keyword>
<organism evidence="12">
    <name type="scientific">Brassica campestris</name>
    <name type="common">Field mustard</name>
    <dbReference type="NCBI Taxonomy" id="3711"/>
    <lineage>
        <taxon>Eukaryota</taxon>
        <taxon>Viridiplantae</taxon>
        <taxon>Streptophyta</taxon>
        <taxon>Embryophyta</taxon>
        <taxon>Tracheophyta</taxon>
        <taxon>Spermatophyta</taxon>
        <taxon>Magnoliopsida</taxon>
        <taxon>eudicotyledons</taxon>
        <taxon>Gunneridae</taxon>
        <taxon>Pentapetalae</taxon>
        <taxon>rosids</taxon>
        <taxon>malvids</taxon>
        <taxon>Brassicales</taxon>
        <taxon>Brassicaceae</taxon>
        <taxon>Brassiceae</taxon>
        <taxon>Brassica</taxon>
    </lineage>
</organism>